<evidence type="ECO:0000256" key="1">
    <source>
        <dbReference type="SAM" id="MobiDB-lite"/>
    </source>
</evidence>
<evidence type="ECO:0000313" key="3">
    <source>
        <dbReference type="EMBL" id="KAL2797783.1"/>
    </source>
</evidence>
<organism evidence="3 4">
    <name type="scientific">Aspergillus keveii</name>
    <dbReference type="NCBI Taxonomy" id="714993"/>
    <lineage>
        <taxon>Eukaryota</taxon>
        <taxon>Fungi</taxon>
        <taxon>Dikarya</taxon>
        <taxon>Ascomycota</taxon>
        <taxon>Pezizomycotina</taxon>
        <taxon>Eurotiomycetes</taxon>
        <taxon>Eurotiomycetidae</taxon>
        <taxon>Eurotiales</taxon>
        <taxon>Aspergillaceae</taxon>
        <taxon>Aspergillus</taxon>
        <taxon>Aspergillus subgen. Nidulantes</taxon>
    </lineage>
</organism>
<evidence type="ECO:0000259" key="2">
    <source>
        <dbReference type="Pfam" id="PF03962"/>
    </source>
</evidence>
<dbReference type="Pfam" id="PF03962">
    <property type="entry name" value="Mnd1"/>
    <property type="match status" value="1"/>
</dbReference>
<keyword evidence="4" id="KW-1185">Reference proteome</keyword>
<accession>A0ABR4GFF9</accession>
<name>A0ABR4GFF9_9EURO</name>
<dbReference type="Proteomes" id="UP001610563">
    <property type="component" value="Unassembled WGS sequence"/>
</dbReference>
<dbReference type="InterPro" id="IPR040453">
    <property type="entry name" value="Mnd1_HTH"/>
</dbReference>
<proteinExistence type="predicted"/>
<protein>
    <submittedName>
        <fullName evidence="3">Mnd1 family-domain-containing protein</fullName>
    </submittedName>
</protein>
<feature type="domain" description="Mnd1 HTH" evidence="2">
    <location>
        <begin position="162"/>
        <end position="220"/>
    </location>
</feature>
<comment type="caution">
    <text evidence="3">The sequence shown here is derived from an EMBL/GenBank/DDBJ whole genome shotgun (WGS) entry which is preliminary data.</text>
</comment>
<evidence type="ECO:0000313" key="4">
    <source>
        <dbReference type="Proteomes" id="UP001610563"/>
    </source>
</evidence>
<reference evidence="3 4" key="1">
    <citation type="submission" date="2024-07" db="EMBL/GenBank/DDBJ databases">
        <title>Section-level genome sequencing and comparative genomics of Aspergillus sections Usti and Cavernicolus.</title>
        <authorList>
            <consortium name="Lawrence Berkeley National Laboratory"/>
            <person name="Nybo J.L."/>
            <person name="Vesth T.C."/>
            <person name="Theobald S."/>
            <person name="Frisvad J.C."/>
            <person name="Larsen T.O."/>
            <person name="Kjaerboelling I."/>
            <person name="Rothschild-Mancinelli K."/>
            <person name="Lyhne E.K."/>
            <person name="Kogle M.E."/>
            <person name="Barry K."/>
            <person name="Clum A."/>
            <person name="Na H."/>
            <person name="Ledsgaard L."/>
            <person name="Lin J."/>
            <person name="Lipzen A."/>
            <person name="Kuo A."/>
            <person name="Riley R."/>
            <person name="Mondo S."/>
            <person name="Labutti K."/>
            <person name="Haridas S."/>
            <person name="Pangalinan J."/>
            <person name="Salamov A.A."/>
            <person name="Simmons B.A."/>
            <person name="Magnuson J.K."/>
            <person name="Chen J."/>
            <person name="Drula E."/>
            <person name="Henrissat B."/>
            <person name="Wiebenga A."/>
            <person name="Lubbers R.J."/>
            <person name="Gomes A.C."/>
            <person name="Makela M.R."/>
            <person name="Stajich J."/>
            <person name="Grigoriev I.V."/>
            <person name="Mortensen U.H."/>
            <person name="De Vries R.P."/>
            <person name="Baker S.E."/>
            <person name="Andersen M.R."/>
        </authorList>
    </citation>
    <scope>NUCLEOTIDE SEQUENCE [LARGE SCALE GENOMIC DNA]</scope>
    <source>
        <strain evidence="3 4">CBS 209.92</strain>
    </source>
</reference>
<gene>
    <name evidence="3" type="ORF">BJX66DRAFT_334783</name>
</gene>
<dbReference type="EMBL" id="JBFTWV010000017">
    <property type="protein sequence ID" value="KAL2797783.1"/>
    <property type="molecule type" value="Genomic_DNA"/>
</dbReference>
<feature type="region of interest" description="Disordered" evidence="1">
    <location>
        <begin position="259"/>
        <end position="278"/>
    </location>
</feature>
<sequence>MGVRSLVPGIMLRLNKDQGCYDFIKWFFVGCDDDDDDDYDWGNTDLPFLDVKDADVFEDVEVFTKNKRPDLTRLVSLTLLKIKLLLDLEALQSSTRTAGAKVPREVLNNIRSGIPLSPVIARNKKLVQSDEYAEIIQKLRQQIGQLHQLPPKLSKTAKQGLIVSHLRSTRTCHTLKDLEKMLPSVASINSIQVKEYIQELTNDGKIRVEKIGSGNWYWCFGGDEKKERERQLCQLRKDVERVQASCKRAKADLAVRRKALDRDKGGGEDGESEELTERKKALDQEVKRLQNEWTAVSTTGEGKGVGVMREEAGEYRQRAQEWTDNIYVLEEYVRQLASGDREVVQAVQRECYGDEYVEGEGLRELVWSS</sequence>